<evidence type="ECO:0000256" key="3">
    <source>
        <dbReference type="ARBA" id="ARBA00022833"/>
    </source>
</evidence>
<dbReference type="Gene3D" id="6.20.210.20">
    <property type="entry name" value="THAP domain"/>
    <property type="match status" value="1"/>
</dbReference>
<evidence type="ECO:0000313" key="6">
    <source>
        <dbReference type="EMBL" id="KYN29795.1"/>
    </source>
</evidence>
<dbReference type="EMBL" id="KQ978617">
    <property type="protein sequence ID" value="KYN29795.1"/>
    <property type="molecule type" value="Genomic_DNA"/>
</dbReference>
<evidence type="ECO:0000313" key="7">
    <source>
        <dbReference type="Proteomes" id="UP000078492"/>
    </source>
</evidence>
<keyword evidence="1" id="KW-0479">Metal-binding</keyword>
<evidence type="ECO:0000259" key="5">
    <source>
        <dbReference type="Pfam" id="PF05485"/>
    </source>
</evidence>
<keyword evidence="7" id="KW-1185">Reference proteome</keyword>
<keyword evidence="4" id="KW-0238">DNA-binding</keyword>
<dbReference type="InterPro" id="IPR006612">
    <property type="entry name" value="THAP_Znf"/>
</dbReference>
<dbReference type="SUPFAM" id="SSF57716">
    <property type="entry name" value="Glucocorticoid receptor-like (DNA-binding domain)"/>
    <property type="match status" value="1"/>
</dbReference>
<proteinExistence type="predicted"/>
<name>A0A151JRD8_9HYME</name>
<keyword evidence="3" id="KW-0862">Zinc</keyword>
<evidence type="ECO:0000256" key="4">
    <source>
        <dbReference type="ARBA" id="ARBA00023125"/>
    </source>
</evidence>
<dbReference type="InterPro" id="IPR038441">
    <property type="entry name" value="THAP_Znf_sf"/>
</dbReference>
<dbReference type="GO" id="GO:0008270">
    <property type="term" value="F:zinc ion binding"/>
    <property type="evidence" value="ECO:0007669"/>
    <property type="project" value="UniProtKB-KW"/>
</dbReference>
<dbReference type="AlphaFoldDB" id="A0A151JRD8"/>
<evidence type="ECO:0000256" key="2">
    <source>
        <dbReference type="ARBA" id="ARBA00022771"/>
    </source>
</evidence>
<feature type="domain" description="THAP-type" evidence="5">
    <location>
        <begin position="4"/>
        <end position="45"/>
    </location>
</feature>
<evidence type="ECO:0000256" key="1">
    <source>
        <dbReference type="ARBA" id="ARBA00022723"/>
    </source>
</evidence>
<organism evidence="6 7">
    <name type="scientific">Trachymyrmex cornetzi</name>
    <dbReference type="NCBI Taxonomy" id="471704"/>
    <lineage>
        <taxon>Eukaryota</taxon>
        <taxon>Metazoa</taxon>
        <taxon>Ecdysozoa</taxon>
        <taxon>Arthropoda</taxon>
        <taxon>Hexapoda</taxon>
        <taxon>Insecta</taxon>
        <taxon>Pterygota</taxon>
        <taxon>Neoptera</taxon>
        <taxon>Endopterygota</taxon>
        <taxon>Hymenoptera</taxon>
        <taxon>Apocrita</taxon>
        <taxon>Aculeata</taxon>
        <taxon>Formicoidea</taxon>
        <taxon>Formicidae</taxon>
        <taxon>Myrmicinae</taxon>
        <taxon>Trachymyrmex</taxon>
    </lineage>
</organism>
<gene>
    <name evidence="6" type="ORF">ALC57_00754</name>
</gene>
<dbReference type="Pfam" id="PF05485">
    <property type="entry name" value="THAP"/>
    <property type="match status" value="1"/>
</dbReference>
<keyword evidence="2" id="KW-0863">Zinc-finger</keyword>
<accession>A0A151JRD8</accession>
<dbReference type="GO" id="GO:0003677">
    <property type="term" value="F:DNA binding"/>
    <property type="evidence" value="ECO:0007669"/>
    <property type="project" value="UniProtKB-KW"/>
</dbReference>
<reference evidence="6 7" key="1">
    <citation type="submission" date="2015-09" db="EMBL/GenBank/DDBJ databases">
        <title>Trachymyrmex cornetzi WGS genome.</title>
        <authorList>
            <person name="Nygaard S."/>
            <person name="Hu H."/>
            <person name="Boomsma J."/>
            <person name="Zhang G."/>
        </authorList>
    </citation>
    <scope>NUCLEOTIDE SEQUENCE [LARGE SCALE GENOMIC DNA]</scope>
    <source>
        <strain evidence="6">Tcor2-1</strain>
        <tissue evidence="6">Whole body</tissue>
    </source>
</reference>
<protein>
    <recommendedName>
        <fullName evidence="5">THAP-type domain-containing protein</fullName>
    </recommendedName>
</protein>
<sequence length="50" mass="5931">MNKSNKEKVHFFSVPRDKKLRDMWQAVLRRCDIIIKSSQAVCEKHLFGIV</sequence>
<dbReference type="Proteomes" id="UP000078492">
    <property type="component" value="Unassembled WGS sequence"/>
</dbReference>